<protein>
    <submittedName>
        <fullName evidence="1">Uncharacterized protein</fullName>
    </submittedName>
</protein>
<accession>A0ACC0J9N9</accession>
<keyword evidence="2" id="KW-1185">Reference proteome</keyword>
<dbReference type="Proteomes" id="UP001064048">
    <property type="component" value="Chromosome 13"/>
</dbReference>
<sequence>MDSDIDIQTFINCTQLVLRRNRAWDGLNVTQLLDLLPSQLQEDVHLKETLGNCMGLGERPYSPPWWGQLAWLMIFAIMLLLAVLGNTLVIWIVLAHRRMRTVTNCFLVNLAIADLLMATLNGAPNFVFLIRGHSETSATQTEPESRACGASHGLVRERVACSAQSTLL</sequence>
<evidence type="ECO:0000313" key="2">
    <source>
        <dbReference type="Proteomes" id="UP001064048"/>
    </source>
</evidence>
<organism evidence="1 2">
    <name type="scientific">Choristoneura fumiferana</name>
    <name type="common">Spruce budworm moth</name>
    <name type="synonym">Archips fumiferana</name>
    <dbReference type="NCBI Taxonomy" id="7141"/>
    <lineage>
        <taxon>Eukaryota</taxon>
        <taxon>Metazoa</taxon>
        <taxon>Ecdysozoa</taxon>
        <taxon>Arthropoda</taxon>
        <taxon>Hexapoda</taxon>
        <taxon>Insecta</taxon>
        <taxon>Pterygota</taxon>
        <taxon>Neoptera</taxon>
        <taxon>Endopterygota</taxon>
        <taxon>Lepidoptera</taxon>
        <taxon>Glossata</taxon>
        <taxon>Ditrysia</taxon>
        <taxon>Tortricoidea</taxon>
        <taxon>Tortricidae</taxon>
        <taxon>Tortricinae</taxon>
        <taxon>Choristoneura</taxon>
    </lineage>
</organism>
<comment type="caution">
    <text evidence="1">The sequence shown here is derived from an EMBL/GenBank/DDBJ whole genome shotgun (WGS) entry which is preliminary data.</text>
</comment>
<name>A0ACC0J9N9_CHOFU</name>
<reference evidence="1 2" key="1">
    <citation type="journal article" date="2022" name="Genome Biol. Evol.">
        <title>The Spruce Budworm Genome: Reconstructing the Evolutionary History of Antifreeze Proteins.</title>
        <authorList>
            <person name="Beliveau C."/>
            <person name="Gagne P."/>
            <person name="Picq S."/>
            <person name="Vernygora O."/>
            <person name="Keeling C.I."/>
            <person name="Pinkney K."/>
            <person name="Doucet D."/>
            <person name="Wen F."/>
            <person name="Johnston J.S."/>
            <person name="Maaroufi H."/>
            <person name="Boyle B."/>
            <person name="Laroche J."/>
            <person name="Dewar K."/>
            <person name="Juretic N."/>
            <person name="Blackburn G."/>
            <person name="Nisole A."/>
            <person name="Brunet B."/>
            <person name="Brandao M."/>
            <person name="Lumley L."/>
            <person name="Duan J."/>
            <person name="Quan G."/>
            <person name="Lucarotti C.J."/>
            <person name="Roe A.D."/>
            <person name="Sperling F.A.H."/>
            <person name="Levesque R.C."/>
            <person name="Cusson M."/>
        </authorList>
    </citation>
    <scope>NUCLEOTIDE SEQUENCE [LARGE SCALE GENOMIC DNA]</scope>
    <source>
        <strain evidence="1">Glfc:IPQL:Cfum</strain>
    </source>
</reference>
<proteinExistence type="predicted"/>
<gene>
    <name evidence="1" type="ORF">MSG28_008045</name>
</gene>
<dbReference type="EMBL" id="CM046113">
    <property type="protein sequence ID" value="KAI8420847.1"/>
    <property type="molecule type" value="Genomic_DNA"/>
</dbReference>
<evidence type="ECO:0000313" key="1">
    <source>
        <dbReference type="EMBL" id="KAI8420847.1"/>
    </source>
</evidence>